<dbReference type="EMBL" id="CH473948">
    <property type="protein sequence ID" value="EDM05204.1"/>
    <property type="molecule type" value="Genomic_DNA"/>
</dbReference>
<proteinExistence type="predicted"/>
<dbReference type="Proteomes" id="UP000234681">
    <property type="component" value="Chromosome 10"/>
</dbReference>
<protein>
    <submittedName>
        <fullName evidence="1">RCG34064</fullName>
    </submittedName>
</protein>
<dbReference type="AlphaFoldDB" id="A6HGP9"/>
<evidence type="ECO:0000313" key="1">
    <source>
        <dbReference type="EMBL" id="EDM05204.1"/>
    </source>
</evidence>
<organism evidence="1 2">
    <name type="scientific">Rattus norvegicus</name>
    <name type="common">Rat</name>
    <dbReference type="NCBI Taxonomy" id="10116"/>
    <lineage>
        <taxon>Eukaryota</taxon>
        <taxon>Metazoa</taxon>
        <taxon>Chordata</taxon>
        <taxon>Craniata</taxon>
        <taxon>Vertebrata</taxon>
        <taxon>Euteleostomi</taxon>
        <taxon>Mammalia</taxon>
        <taxon>Eutheria</taxon>
        <taxon>Euarchontoglires</taxon>
        <taxon>Glires</taxon>
        <taxon>Rodentia</taxon>
        <taxon>Myomorpha</taxon>
        <taxon>Muroidea</taxon>
        <taxon>Muridae</taxon>
        <taxon>Murinae</taxon>
        <taxon>Rattus</taxon>
    </lineage>
</organism>
<sequence>MCPREFKERRARIYLGSPLRPESLTGVNSGTDFQGSPAGDLIF</sequence>
<accession>A6HGP9</accession>
<evidence type="ECO:0000313" key="2">
    <source>
        <dbReference type="Proteomes" id="UP000234681"/>
    </source>
</evidence>
<reference evidence="1 2" key="1">
    <citation type="submission" date="2005-07" db="EMBL/GenBank/DDBJ databases">
        <authorList>
            <person name="Mural R.J."/>
            <person name="Li P.W."/>
            <person name="Adams M.D."/>
            <person name="Amanatides P.G."/>
            <person name="Baden-Tillson H."/>
            <person name="Barnstead M."/>
            <person name="Chin S.H."/>
            <person name="Dew I."/>
            <person name="Evans C.A."/>
            <person name="Ferriera S."/>
            <person name="Flanigan M."/>
            <person name="Fosler C."/>
            <person name="Glodek A."/>
            <person name="Gu Z."/>
            <person name="Holt R.A."/>
            <person name="Jennings D."/>
            <person name="Kraft C.L."/>
            <person name="Lu F."/>
            <person name="Nguyen T."/>
            <person name="Nusskern D.R."/>
            <person name="Pfannkoch C.M."/>
            <person name="Sitter C."/>
            <person name="Sutton G.G."/>
            <person name="Venter J.C."/>
            <person name="Wang Z."/>
            <person name="Woodage T."/>
            <person name="Zheng X.H."/>
            <person name="Zhong F."/>
        </authorList>
    </citation>
    <scope>NUCLEOTIDE SEQUENCE [LARGE SCALE GENOMIC DNA]</scope>
    <source>
        <strain>BN</strain>
        <strain evidence="2">Sprague-Dawley</strain>
    </source>
</reference>
<name>A6HGP9_RAT</name>
<gene>
    <name evidence="1" type="ORF">rCG_34064</name>
</gene>